<accession>A0A379F247</accession>
<evidence type="ECO:0000259" key="3">
    <source>
        <dbReference type="SMART" id="SM01360"/>
    </source>
</evidence>
<dbReference type="SMART" id="SM01360">
    <property type="entry name" value="A2M"/>
    <property type="match status" value="1"/>
</dbReference>
<protein>
    <submittedName>
        <fullName evidence="4">MG2 domain</fullName>
    </submittedName>
</protein>
<comment type="similarity">
    <text evidence="1">Belongs to the protease inhibitor I39 (alpha-2-macroglobulin) family. Bacterial alpha-2-macroglobulin subfamily.</text>
</comment>
<evidence type="ECO:0000313" key="5">
    <source>
        <dbReference type="Proteomes" id="UP000254235"/>
    </source>
</evidence>
<reference evidence="4 5" key="1">
    <citation type="submission" date="2018-06" db="EMBL/GenBank/DDBJ databases">
        <authorList>
            <consortium name="Pathogen Informatics"/>
            <person name="Doyle S."/>
        </authorList>
    </citation>
    <scope>NUCLEOTIDE SEQUENCE [LARGE SCALE GENOMIC DNA]</scope>
    <source>
        <strain evidence="4 5">NCTC13043</strain>
    </source>
</reference>
<dbReference type="EMBL" id="UGTP01000001">
    <property type="protein sequence ID" value="SUC12718.1"/>
    <property type="molecule type" value="Genomic_DNA"/>
</dbReference>
<gene>
    <name evidence="4" type="ORF">NCTC13043_01331</name>
</gene>
<dbReference type="InterPro" id="IPR001599">
    <property type="entry name" value="Macroglobln_a2"/>
</dbReference>
<dbReference type="Pfam" id="PF00207">
    <property type="entry name" value="A2M"/>
    <property type="match status" value="1"/>
</dbReference>
<dbReference type="SUPFAM" id="SSF48239">
    <property type="entry name" value="Terpenoid cyclases/Protein prenyltransferases"/>
    <property type="match status" value="1"/>
</dbReference>
<proteinExistence type="inferred from homology"/>
<dbReference type="InterPro" id="IPR041246">
    <property type="entry name" value="Bact_MG10"/>
</dbReference>
<dbReference type="RefSeq" id="WP_115083439.1">
    <property type="nucleotide sequence ID" value="NZ_UGTP01000001.1"/>
</dbReference>
<organism evidence="4 5">
    <name type="scientific">Prevotella pallens</name>
    <dbReference type="NCBI Taxonomy" id="60133"/>
    <lineage>
        <taxon>Bacteria</taxon>
        <taxon>Pseudomonadati</taxon>
        <taxon>Bacteroidota</taxon>
        <taxon>Bacteroidia</taxon>
        <taxon>Bacteroidales</taxon>
        <taxon>Prevotellaceae</taxon>
        <taxon>Prevotella</taxon>
    </lineage>
</organism>
<dbReference type="Pfam" id="PF17973">
    <property type="entry name" value="bMG10"/>
    <property type="match status" value="1"/>
</dbReference>
<dbReference type="PANTHER" id="PTHR40094:SF1">
    <property type="entry name" value="UBIQUITIN DOMAIN-CONTAINING PROTEIN"/>
    <property type="match status" value="1"/>
</dbReference>
<dbReference type="PANTHER" id="PTHR40094">
    <property type="entry name" value="ALPHA-2-MACROGLOBULIN HOMOLOG"/>
    <property type="match status" value="1"/>
</dbReference>
<dbReference type="Gene3D" id="2.60.40.1930">
    <property type="match status" value="1"/>
</dbReference>
<dbReference type="GO" id="GO:0004866">
    <property type="term" value="F:endopeptidase inhibitor activity"/>
    <property type="evidence" value="ECO:0007669"/>
    <property type="project" value="InterPro"/>
</dbReference>
<evidence type="ECO:0000313" key="4">
    <source>
        <dbReference type="EMBL" id="SUC12718.1"/>
    </source>
</evidence>
<sequence>MRKLLTVLTLLFMVSFNLFAQSYGELWKQVDVARGKDLPKTQLAVLKKIVSKAQKEKSYGNLLAAELLTSSLQTQISPDSVDTEKARLKELCDKTEKTDKVLHAVYCCALGKLFDRDDAEDNSSTTYFDKAMENPALLADVQYSKYAPLIKGGKNDAIFKNDLLHVIAFESRQYNKADKYYTSVGNREAACYSAYLNVEDANDKAALDSLIARYGDLPVCGSVAVAKYRYLVNAEDISAKQRIEYIDDAVKRWGTWEELNYLRNEHERLTAPMFKMWTENNVGIPHKEQTIENIKVRNINDLTLKITRTTLTGDNKLAPSYRPDLAKIKAKLQPATTKIVKRNYPSYAPYEEIEDSLQLPSLEEGVYLLELTSSNKRLAPQYELYYVTNLYLIAEKQPNSKVRYVVVNSTTGQPVPNAKIKLTIEGPYGKPATVKFVETNAHGEAYYSYSNGVPDEVYVSTNTDKACPSSSLRTNYEYEVTTPYEEIYDLFTDREIYRPGQTVHASVVAYSQDNKTLKSKALANESVSLILRDANDEDITWKEVVTDEFGTASADFELPKNLLTGDFGIYANSDRSGFVNFKVEEYKRPTFTVEVDEYKEKYAIGDTIKLKGHAKTYSGMPVQGANVLYTVYRRAALWCWYDTENEDLVYEGKAVTDEKGDFEITLPFIFPDEKNSKKTRKRSNWQSARFYSFDVDADVTDLAGETRSASTSLPLGTKPAMLTSDMPDKVLKDSLRQIKFSYLNAAGTAIDGNVRYAIASYKSKTPSFSKYTTVEANKVVDLKPLQSGHYMLQAICEKDTLEQEFVVFSMDDKCPVIETHDWFYINENKFSNNGKPVYVQFGATDADQHIVYSIFSGDKVIDSGTIDQSNSLTTWKLTYKEEYGDGIVLNLAWVKNGKLYTHNENIGRPMPDRHLNVKWTTFRNLLLPGQKEEWTLNVCYPDGKPAKAQLMATLYDKSLDQIAEHLWDFSSSYTNNLPAYIEWSSFNFPILDFYEVANYKSLTESSLSLARFDARFVNGLSFNQLFIRGTRFAAETKEFAKMESMKLNETLQGNAPGVKAERSTVKFTAPVIKEDSDVREEADVDYAVADSTSVPGKRGSNNVQLRENLNETAFFYPRLNTDTNGNVSIKFTLPGSLTTWRFIGLAHDKDINYGMLTDEVVAKKTVMVQPNMPRFVRMGDEAMLSTRIFNSSDKAVNGKATMEILDAETEKILYTESKDYALEANGTTTATFSLASLLSEEGANKLSVANDGILIVRIIASGDDYSDGEQQYLAVLPNREYIVNTYPFTQNKAGEKSIDLTKLFPTNTTDQRLTIEYTNNPNWLMIQALPFVADATEHNAISLVSAYYANSLASKVLKTSPKIRQTIESWRSEQGSETSLMSALEKNQDLKEFALKETPWVMEAKNEREQKQMLVRFFDENQIKYNLSSTIEALTELQNPDGSFSWWENMPGSFYMTIEVVKTLTRLNVLMGEKDEKTEDMLRFAFAFLDKEVAGRVAEMKRLQRKGYKNIFPSDALCDYLYSNALAKRKTTADITYLIDLLAKKPVDLTIYGKANTAVILQQYQQTLKAKEYLQSIKEYTVYKEEMGRYFDTKKAYYSWFDYKIPTQVAAIEAFKTIAPDNKQIIEDLQRWLLQSKRTQAWDTPVNSVDAIWAFMNNGQWTMDNGEASILKLDGKVMELPKVTAGLGYVKVTQPVAVNSHNANDGVEVANTLTVEKTSSGTSWGAVYAQFFQPVTEIKASNAGLTIKRELFVRKSNNNTKDVVQAKVGDKLVIRITIVADRDYDFVQVSDKRPACLEPVAQTSGYQEGSYYIAPKDYCTNYYFDMMAKGTHIVETEYFVDREGIYQSGTCTAQCAYAPEYTGREGAIKIKVNNNNASN</sequence>
<feature type="domain" description="Alpha-2-macroglobulin" evidence="3">
    <location>
        <begin position="1112"/>
        <end position="1202"/>
    </location>
</feature>
<keyword evidence="2" id="KW-0732">Signal</keyword>
<dbReference type="Pfam" id="PF01835">
    <property type="entry name" value="MG2"/>
    <property type="match status" value="1"/>
</dbReference>
<dbReference type="Gene3D" id="1.50.10.20">
    <property type="match status" value="1"/>
</dbReference>
<evidence type="ECO:0000256" key="2">
    <source>
        <dbReference type="SAM" id="SignalP"/>
    </source>
</evidence>
<name>A0A379F247_9BACT</name>
<dbReference type="GeneID" id="78571018"/>
<feature type="chain" id="PRO_5016582256" evidence="2">
    <location>
        <begin position="21"/>
        <end position="1879"/>
    </location>
</feature>
<dbReference type="Proteomes" id="UP000254235">
    <property type="component" value="Unassembled WGS sequence"/>
</dbReference>
<dbReference type="InterPro" id="IPR051802">
    <property type="entry name" value="YfhM-like"/>
</dbReference>
<evidence type="ECO:0000256" key="1">
    <source>
        <dbReference type="ARBA" id="ARBA00010556"/>
    </source>
</evidence>
<dbReference type="OrthoDB" id="9767116at2"/>
<dbReference type="InterPro" id="IPR002890">
    <property type="entry name" value="MG2"/>
</dbReference>
<dbReference type="InterPro" id="IPR008930">
    <property type="entry name" value="Terpenoid_cyclase/PrenylTrfase"/>
</dbReference>
<feature type="signal peptide" evidence="2">
    <location>
        <begin position="1"/>
        <end position="20"/>
    </location>
</feature>